<sequence length="311" mass="35527">MLQQLWSSGARTGTLCFPLFIINCNDIKAKTKNLQETERKGEENQWVSHATHTRDAALTNTGGVRREESDRVGVGVGGGEGGERSRDGRSESASDAAAPRRHRRRPAGVLRRPVRSRLQGVLQPELPRGRAAADRRGALLHARVAVRLRQVLQDVVLGVVFLDLLRLRPVPVPRRPLRLRLRRLRLPRHVLLVRRLRRLRRRAGPAHRLPRALRDIRVPPGVRHSDAVQDLRHRRRRRHRLRDAPRHRLRPAGGQRRREQRRLLRHQLPAGVRHGAVRGRPLLGGLRPVRHPGRPARRGRVRGRAIRPGVP</sequence>
<reference evidence="2" key="2">
    <citation type="submission" date="2013-04" db="UniProtKB">
        <authorList>
            <consortium name="EnsemblPlants"/>
        </authorList>
    </citation>
    <scope>IDENTIFICATION</scope>
</reference>
<dbReference type="HOGENOM" id="CLU_895379_0_0_1"/>
<accession>J3LJU9</accession>
<dbReference type="Gramene" id="OB03G13250.1">
    <property type="protein sequence ID" value="OB03G13250.1"/>
    <property type="gene ID" value="OB03G13250"/>
</dbReference>
<organism evidence="2">
    <name type="scientific">Oryza brachyantha</name>
    <name type="common">malo sina</name>
    <dbReference type="NCBI Taxonomy" id="4533"/>
    <lineage>
        <taxon>Eukaryota</taxon>
        <taxon>Viridiplantae</taxon>
        <taxon>Streptophyta</taxon>
        <taxon>Embryophyta</taxon>
        <taxon>Tracheophyta</taxon>
        <taxon>Spermatophyta</taxon>
        <taxon>Magnoliopsida</taxon>
        <taxon>Liliopsida</taxon>
        <taxon>Poales</taxon>
        <taxon>Poaceae</taxon>
        <taxon>BOP clade</taxon>
        <taxon>Oryzoideae</taxon>
        <taxon>Oryzeae</taxon>
        <taxon>Oryzinae</taxon>
        <taxon>Oryza</taxon>
    </lineage>
</organism>
<reference evidence="2" key="1">
    <citation type="journal article" date="2013" name="Nat. Commun.">
        <title>Whole-genome sequencing of Oryza brachyantha reveals mechanisms underlying Oryza genome evolution.</title>
        <authorList>
            <person name="Chen J."/>
            <person name="Huang Q."/>
            <person name="Gao D."/>
            <person name="Wang J."/>
            <person name="Lang Y."/>
            <person name="Liu T."/>
            <person name="Li B."/>
            <person name="Bai Z."/>
            <person name="Luis Goicoechea J."/>
            <person name="Liang C."/>
            <person name="Chen C."/>
            <person name="Zhang W."/>
            <person name="Sun S."/>
            <person name="Liao Y."/>
            <person name="Zhang X."/>
            <person name="Yang L."/>
            <person name="Song C."/>
            <person name="Wang M."/>
            <person name="Shi J."/>
            <person name="Liu G."/>
            <person name="Liu J."/>
            <person name="Zhou H."/>
            <person name="Zhou W."/>
            <person name="Yu Q."/>
            <person name="An N."/>
            <person name="Chen Y."/>
            <person name="Cai Q."/>
            <person name="Wang B."/>
            <person name="Liu B."/>
            <person name="Min J."/>
            <person name="Huang Y."/>
            <person name="Wu H."/>
            <person name="Li Z."/>
            <person name="Zhang Y."/>
            <person name="Yin Y."/>
            <person name="Song W."/>
            <person name="Jiang J."/>
            <person name="Jackson S.A."/>
            <person name="Wing R.A."/>
            <person name="Wang J."/>
            <person name="Chen M."/>
        </authorList>
    </citation>
    <scope>NUCLEOTIDE SEQUENCE [LARGE SCALE GENOMIC DNA]</scope>
    <source>
        <strain evidence="2">cv. IRGC 101232</strain>
    </source>
</reference>
<feature type="region of interest" description="Disordered" evidence="1">
    <location>
        <begin position="66"/>
        <end position="114"/>
    </location>
</feature>
<dbReference type="Proteomes" id="UP000006038">
    <property type="component" value="Chromosome 3"/>
</dbReference>
<evidence type="ECO:0000256" key="1">
    <source>
        <dbReference type="SAM" id="MobiDB-lite"/>
    </source>
</evidence>
<dbReference type="EnsemblPlants" id="OB03G13250.1">
    <property type="protein sequence ID" value="OB03G13250.1"/>
    <property type="gene ID" value="OB03G13250"/>
</dbReference>
<feature type="compositionally biased region" description="Basic residues" evidence="1">
    <location>
        <begin position="288"/>
        <end position="305"/>
    </location>
</feature>
<keyword evidence="3" id="KW-1185">Reference proteome</keyword>
<dbReference type="AlphaFoldDB" id="J3LJU9"/>
<feature type="region of interest" description="Disordered" evidence="1">
    <location>
        <begin position="278"/>
        <end position="311"/>
    </location>
</feature>
<feature type="compositionally biased region" description="Basic residues" evidence="1">
    <location>
        <begin position="232"/>
        <end position="250"/>
    </location>
</feature>
<name>J3LJU9_ORYBR</name>
<proteinExistence type="predicted"/>
<feature type="compositionally biased region" description="Basic and acidic residues" evidence="1">
    <location>
        <begin position="81"/>
        <end position="92"/>
    </location>
</feature>
<feature type="region of interest" description="Disordered" evidence="1">
    <location>
        <begin position="231"/>
        <end position="260"/>
    </location>
</feature>
<evidence type="ECO:0000313" key="3">
    <source>
        <dbReference type="Proteomes" id="UP000006038"/>
    </source>
</evidence>
<protein>
    <submittedName>
        <fullName evidence="2">Uncharacterized protein</fullName>
    </submittedName>
</protein>
<evidence type="ECO:0000313" key="2">
    <source>
        <dbReference type="EnsemblPlants" id="OB03G13250.1"/>
    </source>
</evidence>